<dbReference type="PANTHER" id="PTHR43464:SF89">
    <property type="entry name" value="METHYLTRANSFERASE"/>
    <property type="match status" value="1"/>
</dbReference>
<sequence>MNASSDPNLGLIESARALIQQEQLDEAAALLNQAREQLPHDPRVYLMAGLMTEKGGNVEGAFQLMQRGLELAPNWPPAIMEVAQMQARQSQFPEALENAATALSLDAQNPALLEGAINVAQLSGQRQLAMGHLQQGLERDPANASWRRLLARNLSELKRYDEALAQWDMLLTQSPQDMEALEGRMHTLLAAGRLEDAAEVTAALLALDPGNAVYAYYDARAHGHTPAHQPAELNRNIFDSAAHVFDQQLVQGLRYHLPRQVAQKIRVLHPDKKLNLLDLGCGTGLLGQHLGKVQGRLAGVDISPKMLEQARRRGVYDSLELSDLHDTLRDTAEQSFDVITALDVCVYAGDLSGTVPAAARVLSPGGQLILSCETGPEEGPELVLNPDTGRYQHKRSHVEGLCRAAGFAVETEATILRYEKGQPVQGFVITARKAG</sequence>
<accession>A0A2P1NQ12</accession>
<feature type="repeat" description="TPR" evidence="1">
    <location>
        <begin position="42"/>
        <end position="75"/>
    </location>
</feature>
<dbReference type="PROSITE" id="PS50005">
    <property type="entry name" value="TPR"/>
    <property type="match status" value="1"/>
</dbReference>
<dbReference type="SUPFAM" id="SSF48452">
    <property type="entry name" value="TPR-like"/>
    <property type="match status" value="1"/>
</dbReference>
<dbReference type="EMBL" id="CP027792">
    <property type="protein sequence ID" value="AVP59158.1"/>
    <property type="molecule type" value="Genomic_DNA"/>
</dbReference>
<keyword evidence="3" id="KW-0489">Methyltransferase</keyword>
<organism evidence="3 4">
    <name type="scientific">Pulveribacter suum</name>
    <dbReference type="NCBI Taxonomy" id="2116657"/>
    <lineage>
        <taxon>Bacteria</taxon>
        <taxon>Pseudomonadati</taxon>
        <taxon>Pseudomonadota</taxon>
        <taxon>Betaproteobacteria</taxon>
        <taxon>Burkholderiales</taxon>
        <taxon>Comamonadaceae</taxon>
        <taxon>Pulveribacter</taxon>
    </lineage>
</organism>
<dbReference type="KEGG" id="melm:C7H73_14970"/>
<dbReference type="Proteomes" id="UP000241829">
    <property type="component" value="Chromosome"/>
</dbReference>
<dbReference type="Pfam" id="PF13432">
    <property type="entry name" value="TPR_16"/>
    <property type="match status" value="1"/>
</dbReference>
<dbReference type="CDD" id="cd02440">
    <property type="entry name" value="AdoMet_MTases"/>
    <property type="match status" value="1"/>
</dbReference>
<dbReference type="Gene3D" id="1.25.40.10">
    <property type="entry name" value="Tetratricopeptide repeat domain"/>
    <property type="match status" value="2"/>
</dbReference>
<dbReference type="GO" id="GO:0010420">
    <property type="term" value="F:polyprenyldihydroxybenzoate methyltransferase activity"/>
    <property type="evidence" value="ECO:0007669"/>
    <property type="project" value="TreeGrafter"/>
</dbReference>
<keyword evidence="4" id="KW-1185">Reference proteome</keyword>
<proteinExistence type="predicted"/>
<keyword evidence="3" id="KW-0808">Transferase</keyword>
<evidence type="ECO:0000313" key="4">
    <source>
        <dbReference type="Proteomes" id="UP000241829"/>
    </source>
</evidence>
<dbReference type="Gene3D" id="3.40.50.150">
    <property type="entry name" value="Vaccinia Virus protein VP39"/>
    <property type="match status" value="1"/>
</dbReference>
<protein>
    <submittedName>
        <fullName evidence="3">SAM-dependent methyltransferase</fullName>
    </submittedName>
</protein>
<dbReference type="InterPro" id="IPR011990">
    <property type="entry name" value="TPR-like_helical_dom_sf"/>
</dbReference>
<keyword evidence="1" id="KW-0802">TPR repeat</keyword>
<dbReference type="InterPro" id="IPR029063">
    <property type="entry name" value="SAM-dependent_MTases_sf"/>
</dbReference>
<dbReference type="AlphaFoldDB" id="A0A2P1NQ12"/>
<dbReference type="GO" id="GO:0032259">
    <property type="term" value="P:methylation"/>
    <property type="evidence" value="ECO:0007669"/>
    <property type="project" value="UniProtKB-KW"/>
</dbReference>
<dbReference type="OrthoDB" id="9809392at2"/>
<dbReference type="SMART" id="SM00028">
    <property type="entry name" value="TPR"/>
    <property type="match status" value="6"/>
</dbReference>
<feature type="domain" description="Methyltransferase type 11" evidence="2">
    <location>
        <begin position="277"/>
        <end position="370"/>
    </location>
</feature>
<evidence type="ECO:0000313" key="3">
    <source>
        <dbReference type="EMBL" id="AVP59158.1"/>
    </source>
</evidence>
<evidence type="ECO:0000259" key="2">
    <source>
        <dbReference type="Pfam" id="PF08241"/>
    </source>
</evidence>
<dbReference type="PANTHER" id="PTHR43464">
    <property type="entry name" value="METHYLTRANSFERASE"/>
    <property type="match status" value="1"/>
</dbReference>
<name>A0A2P1NQ12_9BURK</name>
<dbReference type="InterPro" id="IPR013216">
    <property type="entry name" value="Methyltransf_11"/>
</dbReference>
<gene>
    <name evidence="3" type="ORF">C7H73_14970</name>
</gene>
<dbReference type="RefSeq" id="WP_106847709.1">
    <property type="nucleotide sequence ID" value="NZ_CP027792.1"/>
</dbReference>
<dbReference type="InterPro" id="IPR019734">
    <property type="entry name" value="TPR_rpt"/>
</dbReference>
<evidence type="ECO:0000256" key="1">
    <source>
        <dbReference type="PROSITE-ProRule" id="PRU00339"/>
    </source>
</evidence>
<dbReference type="SUPFAM" id="SSF53335">
    <property type="entry name" value="S-adenosyl-L-methionine-dependent methyltransferases"/>
    <property type="match status" value="1"/>
</dbReference>
<dbReference type="Pfam" id="PF14559">
    <property type="entry name" value="TPR_19"/>
    <property type="match status" value="1"/>
</dbReference>
<dbReference type="Pfam" id="PF08241">
    <property type="entry name" value="Methyltransf_11"/>
    <property type="match status" value="1"/>
</dbReference>
<reference evidence="4" key="1">
    <citation type="submission" date="2018-03" db="EMBL/GenBank/DDBJ databases">
        <title>Genome sequencing of Melaminivora sp. strain SC2-7.</title>
        <authorList>
            <person name="Kim S.-J."/>
            <person name="Heo J."/>
            <person name="Ahn J.-H."/>
            <person name="Kwon S.-W."/>
        </authorList>
    </citation>
    <scope>NUCLEOTIDE SEQUENCE [LARGE SCALE GENOMIC DNA]</scope>
    <source>
        <strain evidence="4">SC2-7</strain>
    </source>
</reference>